<dbReference type="InterPro" id="IPR025380">
    <property type="entry name" value="DUF4369"/>
</dbReference>
<dbReference type="Pfam" id="PF14289">
    <property type="entry name" value="DUF4369"/>
    <property type="match status" value="1"/>
</dbReference>
<keyword evidence="1" id="KW-0732">Signal</keyword>
<accession>A0ABT7NK44</accession>
<evidence type="ECO:0000259" key="2">
    <source>
        <dbReference type="Pfam" id="PF14289"/>
    </source>
</evidence>
<reference evidence="3" key="2">
    <citation type="journal article" date="2022" name="Sci. Total Environ.">
        <title>Prevalence, transmission, and molecular epidemiology of tet(X)-positive bacteria among humans, animals, and environmental niches in China: An epidemiological, and genomic-based study.</title>
        <authorList>
            <person name="Dong N."/>
            <person name="Zeng Y."/>
            <person name="Cai C."/>
            <person name="Sun C."/>
            <person name="Lu J."/>
            <person name="Liu C."/>
            <person name="Zhou H."/>
            <person name="Sun Q."/>
            <person name="Shu L."/>
            <person name="Wang H."/>
            <person name="Wang Y."/>
            <person name="Wang S."/>
            <person name="Wu C."/>
            <person name="Chan E.W."/>
            <person name="Chen G."/>
            <person name="Shen Z."/>
            <person name="Chen S."/>
            <person name="Zhang R."/>
        </authorList>
    </citation>
    <scope>NUCLEOTIDE SEQUENCE</scope>
    <source>
        <strain evidence="3">R1692</strain>
    </source>
</reference>
<dbReference type="Proteomes" id="UP001170954">
    <property type="component" value="Unassembled WGS sequence"/>
</dbReference>
<feature type="domain" description="DUF4369" evidence="2">
    <location>
        <begin position="26"/>
        <end position="115"/>
    </location>
</feature>
<dbReference type="RefSeq" id="WP_286650640.1">
    <property type="nucleotide sequence ID" value="NZ_JACAGK010000009.1"/>
</dbReference>
<evidence type="ECO:0000256" key="1">
    <source>
        <dbReference type="SAM" id="SignalP"/>
    </source>
</evidence>
<sequence>MRKSRLVLFWLCIHLIPLATIAQGNYQIHGQIISDENVTHAYLYTFNKGRELLDSAEVKNNAFQFSGQVDKIQAASVGLKGSKRSVHFILEPAQMQVRLQEDWNQPSTVIGGMQNAIKKGYELDVAMFQDSMRALGAAYEHADEDGKVKLGMQMQVWNQKVDSVRKDYLRAHPASLAVLDIYRPYIPGMNYVELQELVSRFDKGLAYAPVYQELLRNYERKKERNLVGKQAPAIHSQTNGGKAFDLTS</sequence>
<name>A0ABT7NK44_9SPHI</name>
<evidence type="ECO:0000313" key="4">
    <source>
        <dbReference type="Proteomes" id="UP001170954"/>
    </source>
</evidence>
<keyword evidence="4" id="KW-1185">Reference proteome</keyword>
<proteinExistence type="predicted"/>
<gene>
    <name evidence="3" type="ORF">HX018_04910</name>
</gene>
<feature type="chain" id="PRO_5046941915" evidence="1">
    <location>
        <begin position="23"/>
        <end position="248"/>
    </location>
</feature>
<evidence type="ECO:0000313" key="3">
    <source>
        <dbReference type="EMBL" id="MDM1047582.1"/>
    </source>
</evidence>
<organism evidence="3 4">
    <name type="scientific">Sphingobacterium hotanense</name>
    <dbReference type="NCBI Taxonomy" id="649196"/>
    <lineage>
        <taxon>Bacteria</taxon>
        <taxon>Pseudomonadati</taxon>
        <taxon>Bacteroidota</taxon>
        <taxon>Sphingobacteriia</taxon>
        <taxon>Sphingobacteriales</taxon>
        <taxon>Sphingobacteriaceae</taxon>
        <taxon>Sphingobacterium</taxon>
    </lineage>
</organism>
<feature type="signal peptide" evidence="1">
    <location>
        <begin position="1"/>
        <end position="22"/>
    </location>
</feature>
<dbReference type="EMBL" id="JACAGK010000009">
    <property type="protein sequence ID" value="MDM1047582.1"/>
    <property type="molecule type" value="Genomic_DNA"/>
</dbReference>
<comment type="caution">
    <text evidence="3">The sequence shown here is derived from an EMBL/GenBank/DDBJ whole genome shotgun (WGS) entry which is preliminary data.</text>
</comment>
<reference evidence="3" key="1">
    <citation type="submission" date="2020-06" db="EMBL/GenBank/DDBJ databases">
        <authorList>
            <person name="Dong N."/>
        </authorList>
    </citation>
    <scope>NUCLEOTIDE SEQUENCE</scope>
    <source>
        <strain evidence="3">R1692</strain>
    </source>
</reference>
<protein>
    <submittedName>
        <fullName evidence="3">DUF4369 domain-containing protein</fullName>
    </submittedName>
</protein>